<dbReference type="AlphaFoldDB" id="A0A060HKY9"/>
<name>A0A060HKY9_9ARCH</name>
<evidence type="ECO:0000313" key="3">
    <source>
        <dbReference type="Proteomes" id="UP000027093"/>
    </source>
</evidence>
<evidence type="ECO:0000256" key="1">
    <source>
        <dbReference type="SAM" id="MobiDB-lite"/>
    </source>
</evidence>
<evidence type="ECO:0000313" key="2">
    <source>
        <dbReference type="EMBL" id="AIC16158.1"/>
    </source>
</evidence>
<feature type="compositionally biased region" description="Basic and acidic residues" evidence="1">
    <location>
        <begin position="27"/>
        <end position="42"/>
    </location>
</feature>
<proteinExistence type="predicted"/>
<feature type="region of interest" description="Disordered" evidence="1">
    <location>
        <begin position="23"/>
        <end position="42"/>
    </location>
</feature>
<dbReference type="HOGENOM" id="CLU_114820_0_0_2"/>
<accession>A0A060HKY9</accession>
<dbReference type="Proteomes" id="UP000027093">
    <property type="component" value="Chromosome"/>
</dbReference>
<gene>
    <name evidence="2" type="ORF">NVIE_018990</name>
</gene>
<reference evidence="2 3" key="1">
    <citation type="journal article" date="2014" name="Int. J. Syst. Evol. Microbiol.">
        <title>Nitrososphaera viennensis gen. nov., sp. nov., an aerobic and mesophilic, ammonia-oxidizing archaeon from soil and a member of the archaeal phylum Thaumarchaeota.</title>
        <authorList>
            <person name="Stieglmeier M."/>
            <person name="Klingl A."/>
            <person name="Alves R.J."/>
            <person name="Rittmann S.K."/>
            <person name="Melcher M."/>
            <person name="Leisch N."/>
            <person name="Schleper C."/>
        </authorList>
    </citation>
    <scope>NUCLEOTIDE SEQUENCE [LARGE SCALE GENOMIC DNA]</scope>
    <source>
        <strain evidence="2">EN76</strain>
    </source>
</reference>
<keyword evidence="3" id="KW-1185">Reference proteome</keyword>
<protein>
    <recommendedName>
        <fullName evidence="4">PRC-barrel domain-containing protein</fullName>
    </recommendedName>
</protein>
<evidence type="ECO:0008006" key="4">
    <source>
        <dbReference type="Google" id="ProtNLM"/>
    </source>
</evidence>
<sequence length="125" mass="14445">MVLIGLPLYEIARRYKKSREAAMPVPRLERTPERVERSNSHELHTKSLIGRKVKSRDDQFVGHVIADADKSIIVLGHHHYRFDIPKSKIQQITKDVILSQEYETIFTYSKPRTTSIDKVSVTSSE</sequence>
<dbReference type="KEGG" id="nvn:NVIE_018990"/>
<dbReference type="EMBL" id="CP007536">
    <property type="protein sequence ID" value="AIC16158.1"/>
    <property type="molecule type" value="Genomic_DNA"/>
</dbReference>
<organism evidence="2 3">
    <name type="scientific">Nitrososphaera viennensis EN76</name>
    <dbReference type="NCBI Taxonomy" id="926571"/>
    <lineage>
        <taxon>Archaea</taxon>
        <taxon>Nitrososphaerota</taxon>
        <taxon>Nitrososphaeria</taxon>
        <taxon>Nitrososphaerales</taxon>
        <taxon>Nitrososphaeraceae</taxon>
        <taxon>Nitrososphaera</taxon>
    </lineage>
</organism>